<feature type="chain" id="PRO_5032692838" evidence="2">
    <location>
        <begin position="22"/>
        <end position="1965"/>
    </location>
</feature>
<dbReference type="Pfam" id="PF20009">
    <property type="entry name" value="GEVED"/>
    <property type="match status" value="2"/>
</dbReference>
<dbReference type="InterPro" id="IPR035986">
    <property type="entry name" value="PKD_dom_sf"/>
</dbReference>
<evidence type="ECO:0000256" key="1">
    <source>
        <dbReference type="ARBA" id="ARBA00022729"/>
    </source>
</evidence>
<proteinExistence type="predicted"/>
<keyword evidence="5" id="KW-1185">Reference proteome</keyword>
<dbReference type="OrthoDB" id="1652165at2"/>
<keyword evidence="1 2" id="KW-0732">Signal</keyword>
<dbReference type="InterPro" id="IPR013783">
    <property type="entry name" value="Ig-like_fold"/>
</dbReference>
<protein>
    <submittedName>
        <fullName evidence="4">T9SS type A sorting domain-containing protein</fullName>
    </submittedName>
</protein>
<dbReference type="SUPFAM" id="SSF49299">
    <property type="entry name" value="PKD domain"/>
    <property type="match status" value="1"/>
</dbReference>
<dbReference type="NCBIfam" id="TIGR04183">
    <property type="entry name" value="Por_Secre_tail"/>
    <property type="match status" value="1"/>
</dbReference>
<feature type="signal peptide" evidence="2">
    <location>
        <begin position="1"/>
        <end position="21"/>
    </location>
</feature>
<dbReference type="EMBL" id="CP061813">
    <property type="protein sequence ID" value="QOD60893.1"/>
    <property type="molecule type" value="Genomic_DNA"/>
</dbReference>
<dbReference type="PROSITE" id="PS50093">
    <property type="entry name" value="PKD"/>
    <property type="match status" value="1"/>
</dbReference>
<evidence type="ECO:0000313" key="5">
    <source>
        <dbReference type="Proteomes" id="UP000516764"/>
    </source>
</evidence>
<dbReference type="InterPro" id="IPR015943">
    <property type="entry name" value="WD40/YVTN_repeat-like_dom_sf"/>
</dbReference>
<dbReference type="Gene3D" id="2.130.10.10">
    <property type="entry name" value="YVTN repeat-like/Quinoprotein amine dehydrogenase"/>
    <property type="match status" value="2"/>
</dbReference>
<dbReference type="InterPro" id="IPR026444">
    <property type="entry name" value="Secre_tail"/>
</dbReference>
<dbReference type="SUPFAM" id="SSF110296">
    <property type="entry name" value="Oligoxyloglucan reducing end-specific cellobiohydrolase"/>
    <property type="match status" value="2"/>
</dbReference>
<gene>
    <name evidence="4" type="ORF">H9I45_00140</name>
</gene>
<dbReference type="KEGG" id="phal:H9I45_00140"/>
<dbReference type="RefSeq" id="WP_088354049.1">
    <property type="nucleotide sequence ID" value="NZ_CP061813.1"/>
</dbReference>
<dbReference type="Gene3D" id="2.60.40.10">
    <property type="entry name" value="Immunoglobulins"/>
    <property type="match status" value="1"/>
</dbReference>
<name>A0A7L8AFV5_9FLAO</name>
<dbReference type="Pfam" id="PF18962">
    <property type="entry name" value="Por_Secre_tail"/>
    <property type="match status" value="1"/>
</dbReference>
<dbReference type="PROSITE" id="PS51257">
    <property type="entry name" value="PROKAR_LIPOPROTEIN"/>
    <property type="match status" value="1"/>
</dbReference>
<dbReference type="InterPro" id="IPR000601">
    <property type="entry name" value="PKD_dom"/>
</dbReference>
<organism evidence="4 5">
    <name type="scientific">Polaribacter haliotis</name>
    <dbReference type="NCBI Taxonomy" id="1888915"/>
    <lineage>
        <taxon>Bacteria</taxon>
        <taxon>Pseudomonadati</taxon>
        <taxon>Bacteroidota</taxon>
        <taxon>Flavobacteriia</taxon>
        <taxon>Flavobacteriales</taxon>
        <taxon>Flavobacteriaceae</taxon>
    </lineage>
</organism>
<evidence type="ECO:0000259" key="3">
    <source>
        <dbReference type="PROSITE" id="PS50093"/>
    </source>
</evidence>
<dbReference type="Proteomes" id="UP000516764">
    <property type="component" value="Chromosome"/>
</dbReference>
<sequence>MKKVLLLIVLSILLFSCNQQSKKELIFLNKNAYEFPVWQDMLTQEKVKFSDVILAFKAYRSNNIVDKETLEHFEKFEKRTKSSLDLDGYLYSESAKYKRLEAYRNATKNPNQQTTVTNNLSTATSISFGVPNSASLGKWKNIGPFGDPDVKWSATGNGSLEHVEFHPTNPAEMYVSARNGGLWKTTNYGKNWTPMTDHFATDNVSCLSISKKDPTIFYMGAGEDKKVWYSSDSGSTWEDRSTGIAGTIYGLYSAPDDETKVLAATTEGIYLTTNSGTSWTQKVAGRYLDIRLTDNWDLIVATTDNNNDATGYKDFFFSKDEGVTFTEQTVTTTIDKINRFFLAIHKPTSGATQVFAYGIKNSNTPTTFVGLWKSDYTPSPADGTSFFSFTEVKHATYTYPNGAVPLIEDSSLAAGYKAETEDYYGGINPYSSAYYQSDFYVSPNNPDYMLTCREKIWGSEDGGKIWSYKPSYGGSHWADNRYFTTNKAKDSIFFCNDGGLWAIKDTDMFPSAATVTASGLSKDDYMASKIVSKNGDICVAEGSQMDVSQLDKGVFMTGGQDLGQMFTRNGRTSHVASADVYRGRIKPTDDSKFITGRLNVSLDGSTDIHSVYDNIDADHFNSERLYGFTNTNQTTELADVRLVRSPINKDGWLVDGFYGENRANTGGRDWTATNNDWETVNISSTGITDLKPGTFEQSRANGEIAFLGDEVGQKLFITENLSAATPTWVELTTAPKANIYRLATHPNNENIIVAATSVGVFISKDKGQTWNVRSNVPETKPKGVLIDKTTEEGIYVYTSLTVYYIDETRTEWKEFNKGLPLQNLTDMRIAYYANNDNRLYVSKYGRGVWSTSLQSVLDKNTNKPVADFTIHGLSKKTFSVGDTLKLISHASNATSLQWTIENGANVKNIADEEAPEAKLLNAGFYKVTLLATNANGSHTKIEENYIQVIAEPTALSCTPTNSATLNWYRYIYKIKVDDDEYLNSEQDNYAKLDKVFTVEKGENIPIYIEDSHVDSNGNFNHYIKVWIDYNNDGDFDDANEEIATSGGRVENFTANFTVPSTALVGQKLNMRVVGLESSDAPISCQETGSRHVLDLGIIFKSKIVNSISHTLLTNNSVKLENNFTGANNIVKAGFVYSTLDTELTTENSHSILSSASLTNDDSFETDLIDLDYNRKYYYKAFIIDDSGKSYSERKSFQLAAFTAPSLETISALNLENNSWKLMGTVYPNNNLFVELKIEYGVSDFSNAITFDATSYATDKTYNIETDISIDPANEYQYRLSGVLNGKTYVSNIARINGNATHCAPSVDSYQWYRRIDKFVFNGQTINSSGYTGYEDFSSTVFNVTEGSTYAVSFTDSHAGSPSADLNYIVYIDYNNDGDFEDNNEIVLTGRGLNTFTSSITIPEDDIIFNTNLKMRIGGYHSNVSPCKIDIGEFEDYTINVVRNIWNGTTSTDWDVATNWSIGEVPTTGSNVIIPANTTFKAEANGVIILNKLTLLDNASLTVNGAVTNSGEIKIGSGASFIAKTSVSGVIKYSRDLDEKDKWYLVSPPMKNVSITTLKENTVLAKGTGSNIGIGTYNSGATAWTYFTTASSGNLTSGQGYAVRLAGPGKVSFEGNMQTADETKIAINNSFDGYNLVGNPYPSYIPVNNKTEATYNILKINDADNDYLTESTLWFWNQSLNSGKGSYQAYNHASDKRYIAPGQAFFVKANGSHQFKFTEDMQSHQTSDVFNKMSNDRFEINLKISDETNTASTEIYFINGTTSGWDDGYDSTTFNDPNNHLKLYSELVTNSTGQKLQIQSLPDSKFQEMVIPLFVKGKSGSTVNFKIDAINIPTKLNVILEDRQKGVLTVLEKSSDVYSVNLDNNNLISSRFYIHVNTLQALSTEIFNIDKVLFFTENNSSIKILGLFGENSKLELFDINGKKLFNTTFNANGNNSIAISNLSSGIYIGKITTKNNKTISKKIFLR</sequence>
<reference evidence="4 5" key="1">
    <citation type="journal article" date="2016" name="Int. J. Syst. Evol. Microbiol.">
        <title>Polaribacter haliotis sp. nov., isolated from the gut of abalone Haliotis discus hannai.</title>
        <authorList>
            <person name="Kim Y.O."/>
            <person name="Park I.S."/>
            <person name="Park S."/>
            <person name="Nam B.H."/>
            <person name="Park J.M."/>
            <person name="Kim D.G."/>
            <person name="Yoon J.H."/>
        </authorList>
    </citation>
    <scope>NUCLEOTIDE SEQUENCE [LARGE SCALE GENOMIC DNA]</scope>
    <source>
        <strain evidence="4 5">KCTC 52418</strain>
    </source>
</reference>
<evidence type="ECO:0000256" key="2">
    <source>
        <dbReference type="SAM" id="SignalP"/>
    </source>
</evidence>
<evidence type="ECO:0000313" key="4">
    <source>
        <dbReference type="EMBL" id="QOD60893.1"/>
    </source>
</evidence>
<accession>A0A7L8AFV5</accession>
<feature type="domain" description="PKD" evidence="3">
    <location>
        <begin position="890"/>
        <end position="953"/>
    </location>
</feature>
<dbReference type="InterPro" id="IPR045474">
    <property type="entry name" value="GEVED"/>
</dbReference>